<name>W0PIT9_ADVMD</name>
<organism evidence="1 2">
    <name type="scientific">Advenella mimigardefordensis (strain DSM 17166 / LMG 22922 / DPN7)</name>
    <dbReference type="NCBI Taxonomy" id="1247726"/>
    <lineage>
        <taxon>Bacteria</taxon>
        <taxon>Pseudomonadati</taxon>
        <taxon>Pseudomonadota</taxon>
        <taxon>Betaproteobacteria</taxon>
        <taxon>Burkholderiales</taxon>
        <taxon>Alcaligenaceae</taxon>
    </lineage>
</organism>
<evidence type="ECO:0008006" key="3">
    <source>
        <dbReference type="Google" id="ProtNLM"/>
    </source>
</evidence>
<dbReference type="Proteomes" id="UP000019095">
    <property type="component" value="Chromosome"/>
</dbReference>
<accession>W0PIT9</accession>
<dbReference type="EMBL" id="CP003915">
    <property type="protein sequence ID" value="AHG65455.1"/>
    <property type="molecule type" value="Genomic_DNA"/>
</dbReference>
<dbReference type="CDD" id="cd14744">
    <property type="entry name" value="PAAR_CT_2"/>
    <property type="match status" value="1"/>
</dbReference>
<gene>
    <name evidence="1" type="ORF">MIM_c33940</name>
</gene>
<dbReference type="eggNOG" id="COG4104">
    <property type="taxonomic scope" value="Bacteria"/>
</dbReference>
<dbReference type="OrthoDB" id="8565659at2"/>
<dbReference type="RefSeq" id="WP_084459034.1">
    <property type="nucleotide sequence ID" value="NZ_CP003915.1"/>
</dbReference>
<dbReference type="InterPro" id="IPR008727">
    <property type="entry name" value="PAAR_motif"/>
</dbReference>
<proteinExistence type="predicted"/>
<sequence length="88" mass="8907">MSDNYTAPIAVLGNRTTHGGKIITATAGLTIDGRNVARVGDKVMCPEHGEVFITDGGAATIEGRRLARHGSTTSCGATIIVDGGGPSL</sequence>
<reference evidence="1 2" key="1">
    <citation type="journal article" date="2014" name="Microbiology">
        <title>Unravelling the complete genome sequence of Advenella mimigardefordensis strain DPN7T and novel insights in the catabolism of the xenobiotic polythioester precursor 3,3'-dithiodipropionate.</title>
        <authorList>
            <person name="Wubbeler J.H."/>
            <person name="Hiessl S."/>
            <person name="Schuldes J."/>
            <person name="Thurmer A."/>
            <person name="Daniel R."/>
            <person name="Steinbuchel A."/>
        </authorList>
    </citation>
    <scope>NUCLEOTIDE SEQUENCE [LARGE SCALE GENOMIC DNA]</scope>
    <source>
        <strain evidence="2">DSM 17166 / LMG 22922 / DPN7</strain>
    </source>
</reference>
<dbReference type="Gene3D" id="2.60.200.60">
    <property type="match status" value="1"/>
</dbReference>
<protein>
    <recommendedName>
        <fullName evidence="3">PAAR domain-containing protein</fullName>
    </recommendedName>
</protein>
<keyword evidence="2" id="KW-1185">Reference proteome</keyword>
<evidence type="ECO:0000313" key="1">
    <source>
        <dbReference type="EMBL" id="AHG65455.1"/>
    </source>
</evidence>
<evidence type="ECO:0000313" key="2">
    <source>
        <dbReference type="Proteomes" id="UP000019095"/>
    </source>
</evidence>
<dbReference type="KEGG" id="amim:MIM_c33940"/>
<dbReference type="STRING" id="1247726.MIM_c33940"/>
<dbReference type="AlphaFoldDB" id="W0PIT9"/>
<dbReference type="Pfam" id="PF05488">
    <property type="entry name" value="PAAR_motif"/>
    <property type="match status" value="1"/>
</dbReference>
<dbReference type="HOGENOM" id="CLU_148568_4_2_4"/>